<gene>
    <name evidence="3" type="ORF">PBIL07802_LOCUS31795</name>
</gene>
<dbReference type="PROSITE" id="PS50042">
    <property type="entry name" value="CNMP_BINDING_3"/>
    <property type="match status" value="1"/>
</dbReference>
<sequence>MSDSDESFSSVEREEGEGRVERKLSTFSDFSDGDDLDILEALKEAEKAAQRPVESKSGDEGTPPPPVLNTSDEEGSSPPVPRRAPPGFSLEVDADSEEEELDSPLPPPPALDSSLSSEGEEGGEAPPPLLSAGEKGKEGEAGVKHNQSGMESPCSAESDGEGGEVAKKEVEAAASVLDEIEPVLNSARSAANDAQPKMEGGAKASEKKEEAYAAASSSKPSSAIGSGEGAKLGGGRGGGGSTLNGSPPTLRRSHTATEISTREVWEKGYAEERAKTAGNMSGRGRGSNSVKARRSGGGGGGESVQMSEDEAGNSEKGQSEEQSTSLLRRRQRGGGGGGGRGEIAMPLSLASMSSASKLQTAPCRKVKKSVEVDSVGQGRIIGDREVVEKTPRIETAIADSTVDLLVISKWDFLSRFSSASLSSIRNDREIASIKDAKEARRLLTEGRRWKKYKQNLVAQIQAESRAGASSKFFSLR</sequence>
<proteinExistence type="predicted"/>
<dbReference type="InterPro" id="IPR014710">
    <property type="entry name" value="RmlC-like_jellyroll"/>
</dbReference>
<name>A0A7S3LXE6_9EUKA</name>
<protein>
    <recommendedName>
        <fullName evidence="2">Cyclic nucleotide-binding domain-containing protein</fullName>
    </recommendedName>
</protein>
<dbReference type="Gene3D" id="2.60.120.10">
    <property type="entry name" value="Jelly Rolls"/>
    <property type="match status" value="1"/>
</dbReference>
<feature type="compositionally biased region" description="Basic and acidic residues" evidence="1">
    <location>
        <begin position="40"/>
        <end position="59"/>
    </location>
</feature>
<feature type="region of interest" description="Disordered" evidence="1">
    <location>
        <begin position="184"/>
        <end position="344"/>
    </location>
</feature>
<evidence type="ECO:0000313" key="3">
    <source>
        <dbReference type="EMBL" id="CAE0269442.1"/>
    </source>
</evidence>
<feature type="compositionally biased region" description="Gly residues" evidence="1">
    <location>
        <begin position="226"/>
        <end position="242"/>
    </location>
</feature>
<dbReference type="SUPFAM" id="SSF51206">
    <property type="entry name" value="cAMP-binding domain-like"/>
    <property type="match status" value="1"/>
</dbReference>
<dbReference type="InterPro" id="IPR000595">
    <property type="entry name" value="cNMP-bd_dom"/>
</dbReference>
<dbReference type="InterPro" id="IPR018490">
    <property type="entry name" value="cNMP-bd_dom_sf"/>
</dbReference>
<feature type="compositionally biased region" description="Acidic residues" evidence="1">
    <location>
        <begin position="92"/>
        <end position="102"/>
    </location>
</feature>
<feature type="domain" description="Cyclic nucleotide-binding" evidence="2">
    <location>
        <begin position="372"/>
        <end position="412"/>
    </location>
</feature>
<feature type="compositionally biased region" description="Basic and acidic residues" evidence="1">
    <location>
        <begin position="11"/>
        <end position="24"/>
    </location>
</feature>
<feature type="region of interest" description="Disordered" evidence="1">
    <location>
        <begin position="1"/>
        <end position="170"/>
    </location>
</feature>
<reference evidence="3" key="1">
    <citation type="submission" date="2021-01" db="EMBL/GenBank/DDBJ databases">
        <authorList>
            <person name="Corre E."/>
            <person name="Pelletier E."/>
            <person name="Niang G."/>
            <person name="Scheremetjew M."/>
            <person name="Finn R."/>
            <person name="Kale V."/>
            <person name="Holt S."/>
            <person name="Cochrane G."/>
            <person name="Meng A."/>
            <person name="Brown T."/>
            <person name="Cohen L."/>
        </authorList>
    </citation>
    <scope>NUCLEOTIDE SEQUENCE</scope>
    <source>
        <strain evidence="3">NIES-2562</strain>
    </source>
</reference>
<evidence type="ECO:0000256" key="1">
    <source>
        <dbReference type="SAM" id="MobiDB-lite"/>
    </source>
</evidence>
<organism evidence="3">
    <name type="scientific">Palpitomonas bilix</name>
    <dbReference type="NCBI Taxonomy" id="652834"/>
    <lineage>
        <taxon>Eukaryota</taxon>
        <taxon>Eukaryota incertae sedis</taxon>
    </lineage>
</organism>
<feature type="compositionally biased region" description="Basic and acidic residues" evidence="1">
    <location>
        <begin position="134"/>
        <end position="143"/>
    </location>
</feature>
<dbReference type="EMBL" id="HBIB01048334">
    <property type="protein sequence ID" value="CAE0269442.1"/>
    <property type="molecule type" value="Transcribed_RNA"/>
</dbReference>
<feature type="compositionally biased region" description="Low complexity" evidence="1">
    <location>
        <begin position="212"/>
        <end position="225"/>
    </location>
</feature>
<evidence type="ECO:0000259" key="2">
    <source>
        <dbReference type="PROSITE" id="PS50042"/>
    </source>
</evidence>
<feature type="compositionally biased region" description="Low complexity" evidence="1">
    <location>
        <begin position="278"/>
        <end position="289"/>
    </location>
</feature>
<accession>A0A7S3LXE6</accession>
<dbReference type="AlphaFoldDB" id="A0A7S3LXE6"/>
<feature type="compositionally biased region" description="Basic and acidic residues" evidence="1">
    <location>
        <begin position="260"/>
        <end position="275"/>
    </location>
</feature>